<feature type="transmembrane region" description="Helical" evidence="1">
    <location>
        <begin position="156"/>
        <end position="180"/>
    </location>
</feature>
<protein>
    <submittedName>
        <fullName evidence="2">Uncharacterized protein</fullName>
    </submittedName>
</protein>
<proteinExistence type="predicted"/>
<reference evidence="2" key="1">
    <citation type="submission" date="2020-11" db="EMBL/GenBank/DDBJ databases">
        <title>Nocardioides cynanchi sp. nov., isolated from soil of rhizosphere of Cynanchum wilfordii.</title>
        <authorList>
            <person name="Lee J.-S."/>
            <person name="Suh M.K."/>
            <person name="Kim J.-S."/>
        </authorList>
    </citation>
    <scope>NUCLEOTIDE SEQUENCE</scope>
    <source>
        <strain evidence="2">KCTC 19276</strain>
    </source>
</reference>
<sequence length="278" mass="30744">MTASPARSGDDRVLAYTRGLSLFIVPFLLVAWVILYVFPDHTAKLWAWPIPVTMTSMVLASAYLGGAYFFVRVAFFEKRWHGMATGFLAVTAFASLLGVATVVHWDKFFHDRLAFWLWAGLYFGAPFLVIGAWLANRRYAAPFSSADVLLRPLERGVIAVLGVLALAQGVLMFVAPSVVIPLWPWALTPLTCRVMGATYCLGAAGAGTLFDPRWSSVRLMLQVEAVMLVLMLVAAVRASDELMPDRALSWPLLVVVLLMLLGSAYLWVIHERRPRLTG</sequence>
<keyword evidence="1" id="KW-0472">Membrane</keyword>
<keyword evidence="1" id="KW-1133">Transmembrane helix</keyword>
<feature type="transmembrane region" description="Helical" evidence="1">
    <location>
        <begin position="217"/>
        <end position="236"/>
    </location>
</feature>
<dbReference type="EMBL" id="JADKPO010000007">
    <property type="protein sequence ID" value="MBF4767584.1"/>
    <property type="molecule type" value="Genomic_DNA"/>
</dbReference>
<feature type="transmembrane region" description="Helical" evidence="1">
    <location>
        <begin position="248"/>
        <end position="268"/>
    </location>
</feature>
<gene>
    <name evidence="2" type="ORF">ISU10_07385</name>
</gene>
<dbReference type="AlphaFoldDB" id="A0A930VHD0"/>
<feature type="transmembrane region" description="Helical" evidence="1">
    <location>
        <begin position="83"/>
        <end position="103"/>
    </location>
</feature>
<feature type="transmembrane region" description="Helical" evidence="1">
    <location>
        <begin position="45"/>
        <end position="71"/>
    </location>
</feature>
<comment type="caution">
    <text evidence="2">The sequence shown here is derived from an EMBL/GenBank/DDBJ whole genome shotgun (WGS) entry which is preliminary data.</text>
</comment>
<evidence type="ECO:0000313" key="3">
    <source>
        <dbReference type="Proteomes" id="UP000660668"/>
    </source>
</evidence>
<feature type="transmembrane region" description="Helical" evidence="1">
    <location>
        <begin position="115"/>
        <end position="135"/>
    </location>
</feature>
<evidence type="ECO:0000313" key="2">
    <source>
        <dbReference type="EMBL" id="MBF4767584.1"/>
    </source>
</evidence>
<accession>A0A930VHD0</accession>
<keyword evidence="3" id="KW-1185">Reference proteome</keyword>
<organism evidence="2 3">
    <name type="scientific">Nocardioides agariphilus</name>
    <dbReference type="NCBI Taxonomy" id="433664"/>
    <lineage>
        <taxon>Bacteria</taxon>
        <taxon>Bacillati</taxon>
        <taxon>Actinomycetota</taxon>
        <taxon>Actinomycetes</taxon>
        <taxon>Propionibacteriales</taxon>
        <taxon>Nocardioidaceae</taxon>
        <taxon>Nocardioides</taxon>
    </lineage>
</organism>
<keyword evidence="1" id="KW-0812">Transmembrane</keyword>
<feature type="transmembrane region" description="Helical" evidence="1">
    <location>
        <begin position="186"/>
        <end position="210"/>
    </location>
</feature>
<feature type="transmembrane region" description="Helical" evidence="1">
    <location>
        <begin position="20"/>
        <end position="39"/>
    </location>
</feature>
<dbReference type="RefSeq" id="WP_194695723.1">
    <property type="nucleotide sequence ID" value="NZ_JADKPO010000007.1"/>
</dbReference>
<evidence type="ECO:0000256" key="1">
    <source>
        <dbReference type="SAM" id="Phobius"/>
    </source>
</evidence>
<dbReference type="Proteomes" id="UP000660668">
    <property type="component" value="Unassembled WGS sequence"/>
</dbReference>
<name>A0A930VHD0_9ACTN</name>